<dbReference type="AlphaFoldDB" id="A0A6L2R4E0"/>
<comment type="caution">
    <text evidence="4">The sequence shown here is derived from an EMBL/GenBank/DDBJ whole genome shotgun (WGS) entry which is preliminary data.</text>
</comment>
<reference evidence="4 5" key="1">
    <citation type="journal article" date="2020" name="ISME J.">
        <title>Parallel Reductive Genome Evolution in Desulfovibrio Ectosymbionts Independently Acquired by Trichonympha Protists in the Termite Gut.</title>
        <authorList>
            <person name="Takeuchi M."/>
            <person name="Kuwahara H."/>
            <person name="Murakami T."/>
            <person name="Takahashi K."/>
            <person name="Kajitani R."/>
            <person name="Toyoda A."/>
            <person name="Itoh T."/>
            <person name="Ohkuma M."/>
            <person name="Hongoh Y."/>
        </authorList>
    </citation>
    <scope>NUCLEOTIDE SEQUENCE [LARGE SCALE GENOMIC DNA]</scope>
    <source>
        <strain evidence="4">ZnDsv-02</strain>
    </source>
</reference>
<dbReference type="Gene3D" id="2.20.180.10">
    <property type="entry name" value="putative fmn-dependent nitroreductase like domains"/>
    <property type="match status" value="1"/>
</dbReference>
<name>A0A6L2R4E0_9BACT</name>
<organism evidence="4 5">
    <name type="scientific">Candidatus Desulfovibrio kirbyi</name>
    <dbReference type="NCBI Taxonomy" id="2696086"/>
    <lineage>
        <taxon>Bacteria</taxon>
        <taxon>Pseudomonadati</taxon>
        <taxon>Thermodesulfobacteriota</taxon>
        <taxon>Desulfovibrionia</taxon>
        <taxon>Desulfovibrionales</taxon>
        <taxon>Desulfovibrionaceae</taxon>
        <taxon>Desulfovibrio</taxon>
    </lineage>
</organism>
<evidence type="ECO:0000256" key="2">
    <source>
        <dbReference type="ARBA" id="ARBA00023002"/>
    </source>
</evidence>
<dbReference type="InterPro" id="IPR029479">
    <property type="entry name" value="Nitroreductase"/>
</dbReference>
<dbReference type="Gene3D" id="3.40.109.10">
    <property type="entry name" value="NADH Oxidase"/>
    <property type="match status" value="1"/>
</dbReference>
<protein>
    <submittedName>
        <fullName evidence="4">Putative NAD(P)H-dependent FMN reductase</fullName>
    </submittedName>
</protein>
<sequence length="191" mass="21258">MDFHELVQTARSCRRFEDKPLNMADLEWLADCARLTPSGMNAQVVRYTLVTKGDLLAKLFALTRWGGALKDWGGPHPGERPTVFIALLMPKKTTELMHFDIGIAAQTIQLAATSRGWGCCIIKSFDQAASAELLKIPTEMQIALLLGLGVAKEKRVIAPMPADGSFKYWRDANGVHYVPKRSLEELIVARY</sequence>
<dbReference type="CDD" id="cd02062">
    <property type="entry name" value="Nitro_FMN_reductase"/>
    <property type="match status" value="1"/>
</dbReference>
<dbReference type="PANTHER" id="PTHR43673:SF10">
    <property type="entry name" value="NADH DEHYDROGENASE_NAD(P)H NITROREDUCTASE XCC3605-RELATED"/>
    <property type="match status" value="1"/>
</dbReference>
<dbReference type="InterPro" id="IPR000415">
    <property type="entry name" value="Nitroreductase-like"/>
</dbReference>
<dbReference type="GO" id="GO:0016491">
    <property type="term" value="F:oxidoreductase activity"/>
    <property type="evidence" value="ECO:0007669"/>
    <property type="project" value="UniProtKB-KW"/>
</dbReference>
<gene>
    <name evidence="4" type="ORF">ZNDK_0207</name>
</gene>
<dbReference type="EMBL" id="BLLL01000002">
    <property type="protein sequence ID" value="GFH62436.1"/>
    <property type="molecule type" value="Genomic_DNA"/>
</dbReference>
<dbReference type="InterPro" id="IPR023312">
    <property type="entry name" value="Put_nitroreductase_C_bac"/>
</dbReference>
<comment type="similarity">
    <text evidence="1">Belongs to the nitroreductase family.</text>
</comment>
<evidence type="ECO:0000259" key="3">
    <source>
        <dbReference type="Pfam" id="PF00881"/>
    </source>
</evidence>
<feature type="domain" description="Nitroreductase" evidence="3">
    <location>
        <begin position="10"/>
        <end position="149"/>
    </location>
</feature>
<evidence type="ECO:0000313" key="5">
    <source>
        <dbReference type="Proteomes" id="UP000505077"/>
    </source>
</evidence>
<dbReference type="Proteomes" id="UP000505077">
    <property type="component" value="Unassembled WGS sequence"/>
</dbReference>
<evidence type="ECO:0000256" key="1">
    <source>
        <dbReference type="ARBA" id="ARBA00007118"/>
    </source>
</evidence>
<keyword evidence="2" id="KW-0560">Oxidoreductase</keyword>
<evidence type="ECO:0000313" key="4">
    <source>
        <dbReference type="EMBL" id="GFH62436.1"/>
    </source>
</evidence>
<dbReference type="PANTHER" id="PTHR43673">
    <property type="entry name" value="NAD(P)H NITROREDUCTASE YDGI-RELATED"/>
    <property type="match status" value="1"/>
</dbReference>
<dbReference type="SUPFAM" id="SSF55469">
    <property type="entry name" value="FMN-dependent nitroreductase-like"/>
    <property type="match status" value="1"/>
</dbReference>
<proteinExistence type="inferred from homology"/>
<accession>A0A6L2R4E0</accession>
<dbReference type="Pfam" id="PF00881">
    <property type="entry name" value="Nitroreductase"/>
    <property type="match status" value="1"/>
</dbReference>